<evidence type="ECO:0000259" key="2">
    <source>
        <dbReference type="Pfam" id="PF07883"/>
    </source>
</evidence>
<proteinExistence type="predicted"/>
<accession>A0AAU7CUS7</accession>
<dbReference type="AlphaFoldDB" id="A0AAU7D4G7"/>
<dbReference type="PROSITE" id="PS51257">
    <property type="entry name" value="PROKAR_LIPOPROTEIN"/>
    <property type="match status" value="1"/>
</dbReference>
<keyword evidence="1" id="KW-0732">Signal</keyword>
<evidence type="ECO:0000256" key="1">
    <source>
        <dbReference type="SAM" id="SignalP"/>
    </source>
</evidence>
<evidence type="ECO:0000313" key="4">
    <source>
        <dbReference type="EMBL" id="XBH11990.1"/>
    </source>
</evidence>
<dbReference type="EMBL" id="CP121194">
    <property type="protein sequence ID" value="XBH08769.1"/>
    <property type="molecule type" value="Genomic_DNA"/>
</dbReference>
<evidence type="ECO:0000313" key="3">
    <source>
        <dbReference type="EMBL" id="XBH08769.1"/>
    </source>
</evidence>
<dbReference type="InterPro" id="IPR011051">
    <property type="entry name" value="RmlC_Cupin_sf"/>
</dbReference>
<dbReference type="RefSeq" id="WP_348266279.1">
    <property type="nucleotide sequence ID" value="NZ_CP121194.1"/>
</dbReference>
<reference evidence="4" key="1">
    <citation type="submission" date="2023-03" db="EMBL/GenBank/DDBJ databases">
        <title>Edaphobacter sp.</title>
        <authorList>
            <person name="Huber K.J."/>
            <person name="Papendorf J."/>
            <person name="Pilke C."/>
            <person name="Bunk B."/>
            <person name="Sproeer C."/>
            <person name="Pester M."/>
        </authorList>
    </citation>
    <scope>NUCLEOTIDE SEQUENCE</scope>
    <source>
        <strain evidence="3">DSM 109919</strain>
        <strain evidence="4">DSM 109920</strain>
    </source>
</reference>
<accession>A0AAU7D4G7</accession>
<gene>
    <name evidence="3" type="ORF">P4G45_09695</name>
    <name evidence="4" type="ORF">P8936_09720</name>
</gene>
<dbReference type="KEGG" id="epl:P4G45_09695"/>
<feature type="signal peptide" evidence="1">
    <location>
        <begin position="1"/>
        <end position="26"/>
    </location>
</feature>
<feature type="chain" id="PRO_5043288511" evidence="1">
    <location>
        <begin position="27"/>
        <end position="157"/>
    </location>
</feature>
<name>A0AAU7D4G7_9BACT</name>
<sequence length="157" mass="16832">MKNMVRLRVWSFLFVFVALSCGVNRAQSATGSAQVSGADVLSQAEVFPSGKMTVRRMPNGGESEDVAHGVLKTGEVVAVHESMQPVGIKPNAAHRIEHSEFIVVREGTVEFEHDGKAEEVGAGGVIYVAFGTMHRLRNVGNVPAKYVVIAIGGDTKR</sequence>
<protein>
    <submittedName>
        <fullName evidence="4">Cupin domain-containing protein</fullName>
    </submittedName>
</protein>
<dbReference type="InterPro" id="IPR014710">
    <property type="entry name" value="RmlC-like_jellyroll"/>
</dbReference>
<dbReference type="Gene3D" id="2.60.120.10">
    <property type="entry name" value="Jelly Rolls"/>
    <property type="match status" value="1"/>
</dbReference>
<dbReference type="Pfam" id="PF07883">
    <property type="entry name" value="Cupin_2"/>
    <property type="match status" value="1"/>
</dbReference>
<organism evidence="4">
    <name type="scientific">Edaphobacter paludis</name>
    <dbReference type="NCBI Taxonomy" id="3035702"/>
    <lineage>
        <taxon>Bacteria</taxon>
        <taxon>Pseudomonadati</taxon>
        <taxon>Acidobacteriota</taxon>
        <taxon>Terriglobia</taxon>
        <taxon>Terriglobales</taxon>
        <taxon>Acidobacteriaceae</taxon>
        <taxon>Edaphobacter</taxon>
    </lineage>
</organism>
<feature type="domain" description="Cupin type-2" evidence="2">
    <location>
        <begin position="82"/>
        <end position="149"/>
    </location>
</feature>
<dbReference type="InterPro" id="IPR013096">
    <property type="entry name" value="Cupin_2"/>
</dbReference>
<dbReference type="SUPFAM" id="SSF51182">
    <property type="entry name" value="RmlC-like cupins"/>
    <property type="match status" value="1"/>
</dbReference>
<dbReference type="EMBL" id="CP121195">
    <property type="protein sequence ID" value="XBH11990.1"/>
    <property type="molecule type" value="Genomic_DNA"/>
</dbReference>